<accession>A0A0N4VQ12</accession>
<proteinExistence type="predicted"/>
<keyword evidence="1" id="KW-0812">Transmembrane</keyword>
<dbReference type="WBParaSite" id="EVEC_0001310401-mRNA-1">
    <property type="protein sequence ID" value="EVEC_0001310401-mRNA-1"/>
    <property type="gene ID" value="EVEC_0001310401"/>
</dbReference>
<evidence type="ECO:0000313" key="3">
    <source>
        <dbReference type="Proteomes" id="UP000274131"/>
    </source>
</evidence>
<organism evidence="4">
    <name type="scientific">Enterobius vermicularis</name>
    <name type="common">Human pinworm</name>
    <dbReference type="NCBI Taxonomy" id="51028"/>
    <lineage>
        <taxon>Eukaryota</taxon>
        <taxon>Metazoa</taxon>
        <taxon>Ecdysozoa</taxon>
        <taxon>Nematoda</taxon>
        <taxon>Chromadorea</taxon>
        <taxon>Rhabditida</taxon>
        <taxon>Spirurina</taxon>
        <taxon>Oxyuridomorpha</taxon>
        <taxon>Oxyuroidea</taxon>
        <taxon>Oxyuridae</taxon>
        <taxon>Enterobius</taxon>
    </lineage>
</organism>
<keyword evidence="1" id="KW-1133">Transmembrane helix</keyword>
<keyword evidence="3" id="KW-1185">Reference proteome</keyword>
<evidence type="ECO:0000313" key="2">
    <source>
        <dbReference type="EMBL" id="VDD97507.1"/>
    </source>
</evidence>
<dbReference type="Proteomes" id="UP000274131">
    <property type="component" value="Unassembled WGS sequence"/>
</dbReference>
<evidence type="ECO:0000256" key="1">
    <source>
        <dbReference type="SAM" id="Phobius"/>
    </source>
</evidence>
<dbReference type="AlphaFoldDB" id="A0A0N4VQ12"/>
<protein>
    <submittedName>
        <fullName evidence="4">7TM_GPCR_Srx domain-containing protein</fullName>
    </submittedName>
</protein>
<gene>
    <name evidence="2" type="ORF">EVEC_LOCUS12258</name>
</gene>
<keyword evidence="1" id="KW-0472">Membrane</keyword>
<feature type="transmembrane region" description="Helical" evidence="1">
    <location>
        <begin position="6"/>
        <end position="25"/>
    </location>
</feature>
<dbReference type="EMBL" id="UXUI01013929">
    <property type="protein sequence ID" value="VDD97507.1"/>
    <property type="molecule type" value="Genomic_DNA"/>
</dbReference>
<name>A0A0N4VQ12_ENTVE</name>
<reference evidence="4" key="1">
    <citation type="submission" date="2017-02" db="UniProtKB">
        <authorList>
            <consortium name="WormBaseParasite"/>
        </authorList>
    </citation>
    <scope>IDENTIFICATION</scope>
</reference>
<evidence type="ECO:0000313" key="4">
    <source>
        <dbReference type="WBParaSite" id="EVEC_0001310401-mRNA-1"/>
    </source>
</evidence>
<sequence length="42" mass="4539">MVAEVMAIAMLGTQIIIAVVVFSTINYNLPKSITIVGFNLKN</sequence>
<reference evidence="2 3" key="2">
    <citation type="submission" date="2018-10" db="EMBL/GenBank/DDBJ databases">
        <authorList>
            <consortium name="Pathogen Informatics"/>
        </authorList>
    </citation>
    <scope>NUCLEOTIDE SEQUENCE [LARGE SCALE GENOMIC DNA]</scope>
</reference>